<proteinExistence type="predicted"/>
<dbReference type="PANTHER" id="PTHR13621:SF2">
    <property type="entry name" value="PROLINE-RICH PROTEIN PRCC"/>
    <property type="match status" value="1"/>
</dbReference>
<evidence type="ECO:0000256" key="1">
    <source>
        <dbReference type="SAM" id="MobiDB-lite"/>
    </source>
</evidence>
<protein>
    <submittedName>
        <fullName evidence="2">Proline-rich protein PRCC</fullName>
    </submittedName>
</protein>
<evidence type="ECO:0000313" key="3">
    <source>
        <dbReference type="Proteomes" id="UP000326759"/>
    </source>
</evidence>
<comment type="caution">
    <text evidence="2">The sequence shown here is derived from an EMBL/GenBank/DDBJ whole genome shotgun (WGS) entry which is preliminary data.</text>
</comment>
<dbReference type="PANTHER" id="PTHR13621">
    <property type="entry name" value="PROLINE-RICH PROTEIN PRCC"/>
    <property type="match status" value="1"/>
</dbReference>
<gene>
    <name evidence="2" type="primary">PRCC</name>
    <name evidence="2" type="ORF">Anas_03399</name>
</gene>
<evidence type="ECO:0000313" key="2">
    <source>
        <dbReference type="EMBL" id="KAB7500547.1"/>
    </source>
</evidence>
<feature type="compositionally biased region" description="Polar residues" evidence="1">
    <location>
        <begin position="20"/>
        <end position="41"/>
    </location>
</feature>
<dbReference type="Pfam" id="PF10253">
    <property type="entry name" value="PRCC"/>
    <property type="match status" value="1"/>
</dbReference>
<dbReference type="GO" id="GO:0005634">
    <property type="term" value="C:nucleus"/>
    <property type="evidence" value="ECO:0007669"/>
    <property type="project" value="TreeGrafter"/>
</dbReference>
<feature type="region of interest" description="Disordered" evidence="1">
    <location>
        <begin position="167"/>
        <end position="216"/>
    </location>
</feature>
<dbReference type="InterPro" id="IPR018800">
    <property type="entry name" value="PRCC"/>
</dbReference>
<feature type="compositionally biased region" description="Acidic residues" evidence="1">
    <location>
        <begin position="8"/>
        <end position="19"/>
    </location>
</feature>
<feature type="compositionally biased region" description="Polar residues" evidence="1">
    <location>
        <begin position="196"/>
        <end position="209"/>
    </location>
</feature>
<dbReference type="AlphaFoldDB" id="A0A5N5T324"/>
<dbReference type="Proteomes" id="UP000326759">
    <property type="component" value="Unassembled WGS sequence"/>
</dbReference>
<keyword evidence="3" id="KW-1185">Reference proteome</keyword>
<feature type="region of interest" description="Disordered" evidence="1">
    <location>
        <begin position="1"/>
        <end position="41"/>
    </location>
</feature>
<reference evidence="2 3" key="1">
    <citation type="journal article" date="2019" name="PLoS Biol.">
        <title>Sex chromosomes control vertical transmission of feminizing Wolbachia symbionts in an isopod.</title>
        <authorList>
            <person name="Becking T."/>
            <person name="Chebbi M.A."/>
            <person name="Giraud I."/>
            <person name="Moumen B."/>
            <person name="Laverre T."/>
            <person name="Caubet Y."/>
            <person name="Peccoud J."/>
            <person name="Gilbert C."/>
            <person name="Cordaux R."/>
        </authorList>
    </citation>
    <scope>NUCLEOTIDE SEQUENCE [LARGE SCALE GENOMIC DNA]</scope>
    <source>
        <strain evidence="2">ANa2</strain>
        <tissue evidence="2">Whole body excluding digestive tract and cuticle</tissue>
    </source>
</reference>
<dbReference type="EMBL" id="SEYY01013668">
    <property type="protein sequence ID" value="KAB7500547.1"/>
    <property type="molecule type" value="Genomic_DNA"/>
</dbReference>
<name>A0A5N5T324_9CRUS</name>
<dbReference type="OrthoDB" id="206969at2759"/>
<sequence length="379" mass="42199">MALVAYSDESDISDSDEESLTISRENLNSNSNVKAETHSTAVQNGTVRSVIEAEETSIIPEVADDDVVNDVPTVQTWNVIKNKEPSSSIGQIFKNDSKSKKLKLVLPALSEFDDDDEEEQCVEEIKRKKIEPSSRGTGLFAVLPKPKSGGSATSLVPLHVSKKMANKPEKVKKVMKGKPPELPSNKCNDSDEEWDSSTTNDFFSLDKSNSPPPLDSKIEIEINVKPRVDISPKPRVDISQEVSVPSISENECKPAVSDQPALVNVDDSATYDSNKSEIDAQALSRLAGRRNRGEIPNIIDINADDALMSRDEWVTRALCDEKPKTSFSRKKEGIPSQQQRRKHQITYLAHQAKEREQELQNAWGQNRFTKMQTQSKYGF</sequence>
<accession>A0A5N5T324</accession>
<organism evidence="2 3">
    <name type="scientific">Armadillidium nasatum</name>
    <dbReference type="NCBI Taxonomy" id="96803"/>
    <lineage>
        <taxon>Eukaryota</taxon>
        <taxon>Metazoa</taxon>
        <taxon>Ecdysozoa</taxon>
        <taxon>Arthropoda</taxon>
        <taxon>Crustacea</taxon>
        <taxon>Multicrustacea</taxon>
        <taxon>Malacostraca</taxon>
        <taxon>Eumalacostraca</taxon>
        <taxon>Peracarida</taxon>
        <taxon>Isopoda</taxon>
        <taxon>Oniscidea</taxon>
        <taxon>Crinocheta</taxon>
        <taxon>Armadillidiidae</taxon>
        <taxon>Armadillidium</taxon>
    </lineage>
</organism>